<dbReference type="EMBL" id="VSSQ01056850">
    <property type="protein sequence ID" value="MPN10686.1"/>
    <property type="molecule type" value="Genomic_DNA"/>
</dbReference>
<sequence>MKKIKSLLLIMALTAIWMLVGCSNNKDGSLQDNGQSLPKNEEQNSNIKESDLKLSDFFPLELGYTWEYEGEGNEYASFNRKVVFSNNNLHQIREDNGGTVTASVYNVSSSEITRVFFIGESYGEKNYLNSQPNEDITILKAPLEEGTKWEEEYGTLEIGSINETISTPAGNFSDCIKVIITSENSIVNEYYKEGIGMVKREFMSGETKITSSLKKFSKL</sequence>
<organism evidence="1">
    <name type="scientific">bioreactor metagenome</name>
    <dbReference type="NCBI Taxonomy" id="1076179"/>
    <lineage>
        <taxon>unclassified sequences</taxon>
        <taxon>metagenomes</taxon>
        <taxon>ecological metagenomes</taxon>
    </lineage>
</organism>
<dbReference type="Gene3D" id="2.40.360.20">
    <property type="match status" value="1"/>
</dbReference>
<dbReference type="AlphaFoldDB" id="A0A645FAQ2"/>
<evidence type="ECO:0000313" key="1">
    <source>
        <dbReference type="EMBL" id="MPN10686.1"/>
    </source>
</evidence>
<gene>
    <name evidence="1" type="ORF">SDC9_157983</name>
</gene>
<accession>A0A645FAQ2</accession>
<reference evidence="1" key="1">
    <citation type="submission" date="2019-08" db="EMBL/GenBank/DDBJ databases">
        <authorList>
            <person name="Kucharzyk K."/>
            <person name="Murdoch R.W."/>
            <person name="Higgins S."/>
            <person name="Loffler F."/>
        </authorList>
    </citation>
    <scope>NUCLEOTIDE SEQUENCE</scope>
</reference>
<protein>
    <recommendedName>
        <fullName evidence="2">Lipoprotein</fullName>
    </recommendedName>
</protein>
<proteinExistence type="predicted"/>
<evidence type="ECO:0008006" key="2">
    <source>
        <dbReference type="Google" id="ProtNLM"/>
    </source>
</evidence>
<dbReference type="PROSITE" id="PS51257">
    <property type="entry name" value="PROKAR_LIPOPROTEIN"/>
    <property type="match status" value="1"/>
</dbReference>
<comment type="caution">
    <text evidence="1">The sequence shown here is derived from an EMBL/GenBank/DDBJ whole genome shotgun (WGS) entry which is preliminary data.</text>
</comment>
<name>A0A645FAQ2_9ZZZZ</name>